<feature type="domain" description="NADH-quinone oxidoreductase subunit D" evidence="5">
    <location>
        <begin position="271"/>
        <end position="416"/>
    </location>
</feature>
<evidence type="ECO:0000256" key="2">
    <source>
        <dbReference type="ARBA" id="ARBA00023027"/>
    </source>
</evidence>
<dbReference type="Gene3D" id="3.30.460.80">
    <property type="entry name" value="NADH:ubiquinone oxidoreductase, 30kDa subunit"/>
    <property type="match status" value="1"/>
</dbReference>
<dbReference type="Gene3D" id="1.10.645.10">
    <property type="entry name" value="Cytochrome-c3 Hydrogenase, chain B"/>
    <property type="match status" value="1"/>
</dbReference>
<dbReference type="AlphaFoldDB" id="A0A1G7NT32"/>
<dbReference type="Proteomes" id="UP000199706">
    <property type="component" value="Unassembled WGS sequence"/>
</dbReference>
<protein>
    <submittedName>
        <fullName evidence="6">Ni,Fe-hydrogenase III large subunit</fullName>
    </submittedName>
</protein>
<dbReference type="PANTHER" id="PTHR43485:SF1">
    <property type="entry name" value="FORMATE HYDROGENLYASE SUBUNIT 5-RELATED"/>
    <property type="match status" value="1"/>
</dbReference>
<dbReference type="InterPro" id="IPR037232">
    <property type="entry name" value="NADH_quin_OxRdtase_su_C/D-like"/>
</dbReference>
<dbReference type="GO" id="GO:0051287">
    <property type="term" value="F:NAD binding"/>
    <property type="evidence" value="ECO:0007669"/>
    <property type="project" value="InterPro"/>
</dbReference>
<organism evidence="6 7">
    <name type="scientific">Paraburkholderia phenazinium</name>
    <dbReference type="NCBI Taxonomy" id="60549"/>
    <lineage>
        <taxon>Bacteria</taxon>
        <taxon>Pseudomonadati</taxon>
        <taxon>Pseudomonadota</taxon>
        <taxon>Betaproteobacteria</taxon>
        <taxon>Burkholderiales</taxon>
        <taxon>Burkholderiaceae</taxon>
        <taxon>Paraburkholderia</taxon>
    </lineage>
</organism>
<evidence type="ECO:0000259" key="5">
    <source>
        <dbReference type="Pfam" id="PF00346"/>
    </source>
</evidence>
<dbReference type="SUPFAM" id="SSF56762">
    <property type="entry name" value="HydB/Nqo4-like"/>
    <property type="match status" value="1"/>
</dbReference>
<dbReference type="Pfam" id="PF00346">
    <property type="entry name" value="Complex1_49kDa"/>
    <property type="match status" value="2"/>
</dbReference>
<dbReference type="GO" id="GO:0016151">
    <property type="term" value="F:nickel cation binding"/>
    <property type="evidence" value="ECO:0007669"/>
    <property type="project" value="InterPro"/>
</dbReference>
<evidence type="ECO:0000313" key="7">
    <source>
        <dbReference type="Proteomes" id="UP000199706"/>
    </source>
</evidence>
<accession>A0A1G7NT32</accession>
<dbReference type="InterPro" id="IPR001135">
    <property type="entry name" value="NADH_Q_OxRdtase_suD"/>
</dbReference>
<keyword evidence="1" id="KW-0560">Oxidoreductase</keyword>
<feature type="domain" description="NADH:ubiquinone oxidoreductase 30kDa subunit" evidence="4">
    <location>
        <begin position="47"/>
        <end position="107"/>
    </location>
</feature>
<dbReference type="SUPFAM" id="SSF143243">
    <property type="entry name" value="Nqo5-like"/>
    <property type="match status" value="1"/>
</dbReference>
<feature type="domain" description="NADH-quinone oxidoreductase subunit D" evidence="5">
    <location>
        <begin position="424"/>
        <end position="493"/>
    </location>
</feature>
<dbReference type="GO" id="GO:0048038">
    <property type="term" value="F:quinone binding"/>
    <property type="evidence" value="ECO:0007669"/>
    <property type="project" value="InterPro"/>
</dbReference>
<dbReference type="GO" id="GO:0008137">
    <property type="term" value="F:NADH dehydrogenase (ubiquinone) activity"/>
    <property type="evidence" value="ECO:0007669"/>
    <property type="project" value="InterPro"/>
</dbReference>
<dbReference type="GO" id="GO:0016651">
    <property type="term" value="F:oxidoreductase activity, acting on NAD(P)H"/>
    <property type="evidence" value="ECO:0007669"/>
    <property type="project" value="InterPro"/>
</dbReference>
<gene>
    <name evidence="6" type="ORF">SAMN05216466_10119</name>
</gene>
<evidence type="ECO:0000259" key="4">
    <source>
        <dbReference type="Pfam" id="PF00329"/>
    </source>
</evidence>
<feature type="binding site" evidence="3">
    <location>
        <position position="183"/>
    </location>
    <ligand>
        <name>Mg(2+)</name>
        <dbReference type="ChEBI" id="CHEBI:18420"/>
    </ligand>
</feature>
<dbReference type="InterPro" id="IPR001501">
    <property type="entry name" value="Ni-dep_hyd_lsu"/>
</dbReference>
<evidence type="ECO:0000256" key="1">
    <source>
        <dbReference type="ARBA" id="ARBA00023002"/>
    </source>
</evidence>
<keyword evidence="2" id="KW-0520">NAD</keyword>
<sequence>MNNCALKEVTLAGLGAATDDLLGRGGRMQAAYAWFPRPDAPEMRYIATAPGRREFVSWRIETGNAPVPSLASRCPLLGWYEREIMEMSGVAFAGHPEPERLVTAFLPPTARGPLEPVDASQASIAGSLPAPTLPQVSGKHVQLLPFGPVRADVVESAQFIFYYVGEGILHYHPNLFLKHRGMEKQFEGMDIEQGILLAERVAGIDSFAHALAYAQAVEDAAGCVVPPRARWLRVIAAELERTYNHLHYLGHLCHTTTLKVGEAQGKLLEERAKQMNALACGSRLLRSIVWPGGVRRDLDVVAIAEGVAALRPALERYVDLIERTTSHLDRLISTAPLSQQLAFDQGATGPVERASGVDRDLRRDHPYAAYDELPPAVATRSEGDAFARMKVRIAELRTSLVLLDNAIMHGIPAGPLLELCRCAPNAEGLGWAESSRGTVLYALHLDDRSRIARAKIKSPSFSNWRVFPFTVHDSNMMDYAINEASFGLTISGCAR</sequence>
<dbReference type="Pfam" id="PF00329">
    <property type="entry name" value="Complex1_30kDa"/>
    <property type="match status" value="1"/>
</dbReference>
<name>A0A1G7NT32_9BURK</name>
<evidence type="ECO:0000256" key="3">
    <source>
        <dbReference type="PIRSR" id="PIRSR601501-1"/>
    </source>
</evidence>
<dbReference type="InterPro" id="IPR001268">
    <property type="entry name" value="NADH_UbQ_OxRdtase_30kDa_su"/>
</dbReference>
<keyword evidence="3" id="KW-0479">Metal-binding</keyword>
<proteinExistence type="predicted"/>
<dbReference type="OrthoDB" id="9801496at2"/>
<dbReference type="PANTHER" id="PTHR43485">
    <property type="entry name" value="HYDROGENASE-4 COMPONENT G"/>
    <property type="match status" value="1"/>
</dbReference>
<keyword evidence="3" id="KW-0460">Magnesium</keyword>
<dbReference type="InterPro" id="IPR029014">
    <property type="entry name" value="NiFe-Hase_large"/>
</dbReference>
<feature type="binding site" evidence="3">
    <location>
        <position position="456"/>
    </location>
    <ligand>
        <name>Mg(2+)</name>
        <dbReference type="ChEBI" id="CHEBI:18420"/>
    </ligand>
</feature>
<dbReference type="EMBL" id="FNCJ01000001">
    <property type="protein sequence ID" value="SDF77184.1"/>
    <property type="molecule type" value="Genomic_DNA"/>
</dbReference>
<dbReference type="Pfam" id="PF00374">
    <property type="entry name" value="NiFeSe_Hases"/>
    <property type="match status" value="1"/>
</dbReference>
<evidence type="ECO:0000313" key="6">
    <source>
        <dbReference type="EMBL" id="SDF77184.1"/>
    </source>
</evidence>
<dbReference type="RefSeq" id="WP_090680274.1">
    <property type="nucleotide sequence ID" value="NZ_FNCJ01000001.1"/>
</dbReference>
<dbReference type="InterPro" id="IPR052197">
    <property type="entry name" value="ComplexI_49kDa-like"/>
</dbReference>
<reference evidence="6 7" key="1">
    <citation type="submission" date="2016-10" db="EMBL/GenBank/DDBJ databases">
        <authorList>
            <person name="de Groot N.N."/>
        </authorList>
    </citation>
    <scope>NUCLEOTIDE SEQUENCE [LARGE SCALE GENOMIC DNA]</scope>
    <source>
        <strain evidence="6 7">LMG 2247</strain>
    </source>
</reference>